<dbReference type="InterPro" id="IPR050905">
    <property type="entry name" value="Plant_NBS-LRR"/>
</dbReference>
<proteinExistence type="predicted"/>
<evidence type="ECO:0000313" key="4">
    <source>
        <dbReference type="Proteomes" id="UP000257109"/>
    </source>
</evidence>
<dbReference type="SUPFAM" id="SSF52047">
    <property type="entry name" value="RNI-like"/>
    <property type="match status" value="1"/>
</dbReference>
<name>A0A371E143_MUCPR</name>
<dbReference type="OrthoDB" id="1430766at2759"/>
<dbReference type="SUPFAM" id="SSF52058">
    <property type="entry name" value="L domain-like"/>
    <property type="match status" value="1"/>
</dbReference>
<evidence type="ECO:0000313" key="3">
    <source>
        <dbReference type="EMBL" id="RDX58478.1"/>
    </source>
</evidence>
<feature type="domain" description="Disease resistance protein At4g27190-like leucine-rich repeats" evidence="2">
    <location>
        <begin position="301"/>
        <end position="405"/>
    </location>
</feature>
<dbReference type="PANTHER" id="PTHR33463">
    <property type="entry name" value="NB-ARC DOMAIN-CONTAINING PROTEIN-RELATED"/>
    <property type="match status" value="1"/>
</dbReference>
<sequence>MHLEGLPNIRCFSSGDIVEWPSLENVVVTHCPNLKKFGLGKINQSQLKSTIMEKDIDTNVPYLFELSDEFSTIIEYNIGDNEELDKTIDNLKPSHFTNLLFFRAKNCNEKLIKFLSILIKRSRKLEIINIKQCKTLQYLFDISHLTFKTNEDEDGDEDGKYFIKIKELNLKDLYHLTNIWNKDPIGVFGFKNLQMINIKNCPSLEILFTHSVAKKLCQIKELKLEECAKLDEVVDHGQDDKPTIVKFPTLSKVEFKSLSKLIHFYLHHLEFPSLKTLIIEKCPQMEKFTTGFVTANASSIIDEKCFSELNELKLDSCDKLVCVVSSKTLQELRNLKKLIVTHCKSMEMVFNIHDKIFHSTELLQHLDELILTDLPNLTNIINKEIGMFYQNLQILQVIRCKSLNWLPMSSNLTNLKISNCESLEKIMIINKEEGTRGLTTFSHLKVVSLENLTNLSIVFPSTSKFPSLETLKIENCPTLKTFVEEFNKFEDIPESTTSNHFFPNSLSLDKLKVLYVINQDVEKLWHNSCPSKSFCKLEILSLSNNNKLLSAMSCSMIIRFNKLEKLTLDKCELLTEVFNFEGDKPNDNIQEMLPQLRTLALSNLSNLTCIWNREPKVSFSPNLVSLYIVHCDSLKSLFSLSSANNLGNLKLLKLCNCGKIQVVISNDKDKYDSIIFPKMKCLILKDLPELVSFYRQSRTFDWPNLQTVRVNNIPNMKTFSSGNLSTPLLKSVHITFVKKLWLGNLNETISYIHNNAGTKFLILYT</sequence>
<dbReference type="InterPro" id="IPR032675">
    <property type="entry name" value="LRR_dom_sf"/>
</dbReference>
<comment type="caution">
    <text evidence="3">The sequence shown here is derived from an EMBL/GenBank/DDBJ whole genome shotgun (WGS) entry which is preliminary data.</text>
</comment>
<dbReference type="Gene3D" id="3.80.10.10">
    <property type="entry name" value="Ribonuclease Inhibitor"/>
    <property type="match status" value="3"/>
</dbReference>
<evidence type="ECO:0000256" key="1">
    <source>
        <dbReference type="ARBA" id="ARBA00022821"/>
    </source>
</evidence>
<feature type="non-terminal residue" evidence="3">
    <location>
        <position position="765"/>
    </location>
</feature>
<dbReference type="Proteomes" id="UP000257109">
    <property type="component" value="Unassembled WGS sequence"/>
</dbReference>
<dbReference type="Pfam" id="PF23247">
    <property type="entry name" value="LRR_RPS2"/>
    <property type="match status" value="3"/>
</dbReference>
<organism evidence="3 4">
    <name type="scientific">Mucuna pruriens</name>
    <name type="common">Velvet bean</name>
    <name type="synonym">Dolichos pruriens</name>
    <dbReference type="NCBI Taxonomy" id="157652"/>
    <lineage>
        <taxon>Eukaryota</taxon>
        <taxon>Viridiplantae</taxon>
        <taxon>Streptophyta</taxon>
        <taxon>Embryophyta</taxon>
        <taxon>Tracheophyta</taxon>
        <taxon>Spermatophyta</taxon>
        <taxon>Magnoliopsida</taxon>
        <taxon>eudicotyledons</taxon>
        <taxon>Gunneridae</taxon>
        <taxon>Pentapetalae</taxon>
        <taxon>rosids</taxon>
        <taxon>fabids</taxon>
        <taxon>Fabales</taxon>
        <taxon>Fabaceae</taxon>
        <taxon>Papilionoideae</taxon>
        <taxon>50 kb inversion clade</taxon>
        <taxon>NPAAA clade</taxon>
        <taxon>indigoferoid/millettioid clade</taxon>
        <taxon>Phaseoleae</taxon>
        <taxon>Mucuna</taxon>
    </lineage>
</organism>
<evidence type="ECO:0000259" key="2">
    <source>
        <dbReference type="Pfam" id="PF23247"/>
    </source>
</evidence>
<protein>
    <submittedName>
        <fullName evidence="3">Disease resistance protein</fullName>
    </submittedName>
</protein>
<keyword evidence="1" id="KW-0611">Plant defense</keyword>
<dbReference type="InterPro" id="IPR057135">
    <property type="entry name" value="At4g27190-like_LRR"/>
</dbReference>
<accession>A0A371E143</accession>
<feature type="domain" description="Disease resistance protein At4g27190-like leucine-rich repeats" evidence="2">
    <location>
        <begin position="513"/>
        <end position="658"/>
    </location>
</feature>
<reference evidence="3" key="1">
    <citation type="submission" date="2018-05" db="EMBL/GenBank/DDBJ databases">
        <title>Draft genome of Mucuna pruriens seed.</title>
        <authorList>
            <person name="Nnadi N.E."/>
            <person name="Vos R."/>
            <person name="Hasami M.H."/>
            <person name="Devisetty U.K."/>
            <person name="Aguiy J.C."/>
        </authorList>
    </citation>
    <scope>NUCLEOTIDE SEQUENCE [LARGE SCALE GENOMIC DNA]</scope>
    <source>
        <strain evidence="3">JCA_2017</strain>
    </source>
</reference>
<dbReference type="AlphaFoldDB" id="A0A371E143"/>
<feature type="domain" description="Disease resistance protein At4g27190-like leucine-rich repeats" evidence="2">
    <location>
        <begin position="86"/>
        <end position="228"/>
    </location>
</feature>
<dbReference type="EMBL" id="QJKJ01017445">
    <property type="protein sequence ID" value="RDX58478.1"/>
    <property type="molecule type" value="Genomic_DNA"/>
</dbReference>
<gene>
    <name evidence="3" type="ORF">CR513_62204</name>
</gene>
<keyword evidence="4" id="KW-1185">Reference proteome</keyword>